<dbReference type="SUPFAM" id="SSF52025">
    <property type="entry name" value="PA domain"/>
    <property type="match status" value="1"/>
</dbReference>
<feature type="region of interest" description="Disordered" evidence="11">
    <location>
        <begin position="548"/>
        <end position="579"/>
    </location>
</feature>
<evidence type="ECO:0000256" key="11">
    <source>
        <dbReference type="SAM" id="MobiDB-lite"/>
    </source>
</evidence>
<evidence type="ECO:0000256" key="7">
    <source>
        <dbReference type="ARBA" id="ARBA00022833"/>
    </source>
</evidence>
<comment type="subcellular location">
    <subcellularLocation>
        <location evidence="2">Membrane</location>
        <topology evidence="2">Single-pass membrane protein</topology>
    </subcellularLocation>
</comment>
<dbReference type="SMART" id="SM00184">
    <property type="entry name" value="RING"/>
    <property type="match status" value="1"/>
</dbReference>
<keyword evidence="6 10" id="KW-0863">Zinc-finger</keyword>
<feature type="compositionally biased region" description="Basic and acidic residues" evidence="11">
    <location>
        <begin position="256"/>
        <end position="269"/>
    </location>
</feature>
<evidence type="ECO:0000256" key="12">
    <source>
        <dbReference type="SAM" id="Phobius"/>
    </source>
</evidence>
<evidence type="ECO:0000256" key="2">
    <source>
        <dbReference type="ARBA" id="ARBA00004167"/>
    </source>
</evidence>
<proteinExistence type="predicted"/>
<dbReference type="InterPro" id="IPR051653">
    <property type="entry name" value="E3_ligase_sorting_rcpt"/>
</dbReference>
<keyword evidence="5" id="KW-0479">Metal-binding</keyword>
<feature type="region of interest" description="Disordered" evidence="11">
    <location>
        <begin position="417"/>
        <end position="463"/>
    </location>
</feature>
<dbReference type="GO" id="GO:0061630">
    <property type="term" value="F:ubiquitin protein ligase activity"/>
    <property type="evidence" value="ECO:0007669"/>
    <property type="project" value="UniProtKB-EC"/>
</dbReference>
<dbReference type="GO" id="GO:0008270">
    <property type="term" value="F:zinc ion binding"/>
    <property type="evidence" value="ECO:0007669"/>
    <property type="project" value="UniProtKB-KW"/>
</dbReference>
<sequence length="579" mass="61608">MRHPPVRTAVLLLLCLTVRADVYIISSAFHVEPLPDMDADFGPGISDIGVVGLLKLAEPRDACTELTFQDFDTPWVALISRHQDHYSETCTFDVKVTNAQNAGALAAIVYDDVYESLIIMSMPDGHQEPQIPSVFVSFRSGSILTRLLTMTRGNVRVHITPVSAIAWLSALLSALLGLLMVAVVMASFYVMRSWGLWLSDLQVGPNGQLEQGAGGRAQANQGLPATVIRRMPVIVFDGSAPRAQSTSIQPPTMDWPRPRDEEEGDKRDATQITACAAASSGQQGATDPSARSAAHSSNSSEYDWPQPAGLHAGETKRQCTICLEHYEEGDKVRVLPCLHRFHLHCVDQWLANRRMCPVCKHDASQPLATGGVRGSEPQGTAFGYNLMGMVTGRLQSFLSWGAESSSTRQGLQEPLLNENAAPSGHTRHARRTAGRQQVVATVSSPGGHDDRQGEAQGDMEAPARTAAAALDGASAADSAEPALQVCSAAQGASHLANQLLDSNNTAGTDALSAPVEIPSVAPSTQLADSSTSHQPALILNSEISAASGALVPSTPPIELTEELPGGRGNHTRQAVQRPS</sequence>
<evidence type="ECO:0000256" key="10">
    <source>
        <dbReference type="PROSITE-ProRule" id="PRU00175"/>
    </source>
</evidence>
<comment type="catalytic activity">
    <reaction evidence="1">
        <text>S-ubiquitinyl-[E2 ubiquitin-conjugating enzyme]-L-cysteine + [acceptor protein]-L-lysine = [E2 ubiquitin-conjugating enzyme]-L-cysteine + N(6)-ubiquitinyl-[acceptor protein]-L-lysine.</text>
        <dbReference type="EC" id="2.3.2.27"/>
    </reaction>
</comment>
<evidence type="ECO:0000256" key="3">
    <source>
        <dbReference type="ARBA" id="ARBA00012483"/>
    </source>
</evidence>
<dbReference type="PANTHER" id="PTHR47168">
    <property type="entry name" value="RING ZINC FINGER DOMAIN SUPERFAMILY PROTEIN-RELATED"/>
    <property type="match status" value="1"/>
</dbReference>
<evidence type="ECO:0000256" key="9">
    <source>
        <dbReference type="ARBA" id="ARBA00023136"/>
    </source>
</evidence>
<feature type="compositionally biased region" description="Polar residues" evidence="11">
    <location>
        <begin position="434"/>
        <end position="444"/>
    </location>
</feature>
<dbReference type="CDD" id="cd16474">
    <property type="entry name" value="RING-H2_RNF111-like"/>
    <property type="match status" value="1"/>
</dbReference>
<evidence type="ECO:0000313" key="15">
    <source>
        <dbReference type="EMBL" id="CAD8291963.1"/>
    </source>
</evidence>
<dbReference type="AlphaFoldDB" id="A0A7R9YWX4"/>
<dbReference type="Pfam" id="PF13639">
    <property type="entry name" value="zf-RING_2"/>
    <property type="match status" value="1"/>
</dbReference>
<protein>
    <recommendedName>
        <fullName evidence="3">RING-type E3 ubiquitin transferase</fullName>
        <ecNumber evidence="3">2.3.2.27</ecNumber>
    </recommendedName>
</protein>
<dbReference type="InterPro" id="IPR046450">
    <property type="entry name" value="PA_dom_sf"/>
</dbReference>
<evidence type="ECO:0000259" key="14">
    <source>
        <dbReference type="PROSITE" id="PS50089"/>
    </source>
</evidence>
<evidence type="ECO:0000256" key="1">
    <source>
        <dbReference type="ARBA" id="ARBA00000900"/>
    </source>
</evidence>
<dbReference type="GO" id="GO:0016020">
    <property type="term" value="C:membrane"/>
    <property type="evidence" value="ECO:0007669"/>
    <property type="project" value="UniProtKB-SubCell"/>
</dbReference>
<evidence type="ECO:0000256" key="13">
    <source>
        <dbReference type="SAM" id="SignalP"/>
    </source>
</evidence>
<dbReference type="InterPro" id="IPR003137">
    <property type="entry name" value="PA_domain"/>
</dbReference>
<keyword evidence="7" id="KW-0862">Zinc</keyword>
<feature type="signal peptide" evidence="13">
    <location>
        <begin position="1"/>
        <end position="20"/>
    </location>
</feature>
<keyword evidence="8 12" id="KW-1133">Transmembrane helix</keyword>
<evidence type="ECO:0000256" key="4">
    <source>
        <dbReference type="ARBA" id="ARBA00022692"/>
    </source>
</evidence>
<feature type="chain" id="PRO_5031335287" description="RING-type E3 ubiquitin transferase" evidence="13">
    <location>
        <begin position="21"/>
        <end position="579"/>
    </location>
</feature>
<dbReference type="Pfam" id="PF02225">
    <property type="entry name" value="PA"/>
    <property type="match status" value="1"/>
</dbReference>
<dbReference type="EC" id="2.3.2.27" evidence="3"/>
<keyword evidence="9 12" id="KW-0472">Membrane</keyword>
<evidence type="ECO:0000256" key="8">
    <source>
        <dbReference type="ARBA" id="ARBA00022989"/>
    </source>
</evidence>
<dbReference type="PANTHER" id="PTHR47168:SF1">
    <property type="entry name" value="OS02G0798600 PROTEIN"/>
    <property type="match status" value="1"/>
</dbReference>
<name>A0A7R9YWX4_9CHLO</name>
<dbReference type="EMBL" id="HBEC01024550">
    <property type="protein sequence ID" value="CAD8291963.1"/>
    <property type="molecule type" value="Transcribed_RNA"/>
</dbReference>
<keyword evidence="4 12" id="KW-0812">Transmembrane</keyword>
<dbReference type="Gene3D" id="3.30.40.10">
    <property type="entry name" value="Zinc/RING finger domain, C3HC4 (zinc finger)"/>
    <property type="match status" value="1"/>
</dbReference>
<feature type="domain" description="RING-type" evidence="14">
    <location>
        <begin position="319"/>
        <end position="360"/>
    </location>
</feature>
<dbReference type="Gene3D" id="3.50.30.30">
    <property type="match status" value="1"/>
</dbReference>
<dbReference type="InterPro" id="IPR001841">
    <property type="entry name" value="Znf_RING"/>
</dbReference>
<feature type="transmembrane region" description="Helical" evidence="12">
    <location>
        <begin position="164"/>
        <end position="190"/>
    </location>
</feature>
<organism evidence="15">
    <name type="scientific">Chlamydomonas euryale</name>
    <dbReference type="NCBI Taxonomy" id="1486919"/>
    <lineage>
        <taxon>Eukaryota</taxon>
        <taxon>Viridiplantae</taxon>
        <taxon>Chlorophyta</taxon>
        <taxon>core chlorophytes</taxon>
        <taxon>Chlorophyceae</taxon>
        <taxon>CS clade</taxon>
        <taxon>Chlamydomonadales</taxon>
        <taxon>Chlamydomonadaceae</taxon>
        <taxon>Chlamydomonas</taxon>
    </lineage>
</organism>
<keyword evidence="13" id="KW-0732">Signal</keyword>
<evidence type="ECO:0000256" key="5">
    <source>
        <dbReference type="ARBA" id="ARBA00022723"/>
    </source>
</evidence>
<accession>A0A7R9YWX4</accession>
<feature type="region of interest" description="Disordered" evidence="11">
    <location>
        <begin position="240"/>
        <end position="310"/>
    </location>
</feature>
<evidence type="ECO:0000256" key="6">
    <source>
        <dbReference type="ARBA" id="ARBA00022771"/>
    </source>
</evidence>
<dbReference type="SUPFAM" id="SSF57850">
    <property type="entry name" value="RING/U-box"/>
    <property type="match status" value="1"/>
</dbReference>
<dbReference type="PROSITE" id="PS50089">
    <property type="entry name" value="ZF_RING_2"/>
    <property type="match status" value="1"/>
</dbReference>
<dbReference type="FunFam" id="3.30.40.10:FF:000388">
    <property type="entry name" value="Putative RING zinc finger domain superfamily protein"/>
    <property type="match status" value="1"/>
</dbReference>
<dbReference type="InterPro" id="IPR013083">
    <property type="entry name" value="Znf_RING/FYVE/PHD"/>
</dbReference>
<gene>
    <name evidence="15" type="ORF">CEUR00632_LOCUS11224</name>
</gene>
<reference evidence="15" key="1">
    <citation type="submission" date="2021-01" db="EMBL/GenBank/DDBJ databases">
        <authorList>
            <person name="Corre E."/>
            <person name="Pelletier E."/>
            <person name="Niang G."/>
            <person name="Scheremetjew M."/>
            <person name="Finn R."/>
            <person name="Kale V."/>
            <person name="Holt S."/>
            <person name="Cochrane G."/>
            <person name="Meng A."/>
            <person name="Brown T."/>
            <person name="Cohen L."/>
        </authorList>
    </citation>
    <scope>NUCLEOTIDE SEQUENCE</scope>
    <source>
        <strain evidence="15">CCMP219</strain>
    </source>
</reference>
<feature type="compositionally biased region" description="Low complexity" evidence="11">
    <location>
        <begin position="273"/>
        <end position="300"/>
    </location>
</feature>